<dbReference type="GO" id="GO:0032259">
    <property type="term" value="P:methylation"/>
    <property type="evidence" value="ECO:0007669"/>
    <property type="project" value="UniProtKB-KW"/>
</dbReference>
<name>A0A382F9Y3_9ZZZZ</name>
<evidence type="ECO:0000259" key="16">
    <source>
        <dbReference type="PROSITE" id="PS50970"/>
    </source>
</evidence>
<dbReference type="AlphaFoldDB" id="A0A382F9Y3"/>
<dbReference type="Gene3D" id="3.20.20.330">
    <property type="entry name" value="Homocysteine-binding-like domain"/>
    <property type="match status" value="1"/>
</dbReference>
<dbReference type="GO" id="GO:0046653">
    <property type="term" value="P:tetrahydrofolate metabolic process"/>
    <property type="evidence" value="ECO:0007669"/>
    <property type="project" value="TreeGrafter"/>
</dbReference>
<evidence type="ECO:0000256" key="15">
    <source>
        <dbReference type="ARBA" id="ARBA00031040"/>
    </source>
</evidence>
<evidence type="ECO:0000256" key="3">
    <source>
        <dbReference type="ARBA" id="ARBA00005178"/>
    </source>
</evidence>
<feature type="non-terminal residue" evidence="17">
    <location>
        <position position="374"/>
    </location>
</feature>
<evidence type="ECO:0000256" key="11">
    <source>
        <dbReference type="ARBA" id="ARBA00022723"/>
    </source>
</evidence>
<dbReference type="FunFam" id="3.20.20.330:FF:000001">
    <property type="entry name" value="Methionine synthase"/>
    <property type="match status" value="1"/>
</dbReference>
<keyword evidence="11" id="KW-0479">Metal-binding</keyword>
<dbReference type="GO" id="GO:0005829">
    <property type="term" value="C:cytosol"/>
    <property type="evidence" value="ECO:0007669"/>
    <property type="project" value="TreeGrafter"/>
</dbReference>
<protein>
    <recommendedName>
        <fullName evidence="5">methionine synthase</fullName>
        <ecNumber evidence="5">2.1.1.13</ecNumber>
    </recommendedName>
    <alternativeName>
        <fullName evidence="15">5-methyltetrahydrofolate--homocysteine methyltransferase</fullName>
    </alternativeName>
</protein>
<evidence type="ECO:0000256" key="5">
    <source>
        <dbReference type="ARBA" id="ARBA00012032"/>
    </source>
</evidence>
<dbReference type="InterPro" id="IPR003726">
    <property type="entry name" value="HCY_dom"/>
</dbReference>
<keyword evidence="12" id="KW-0862">Zinc</keyword>
<keyword evidence="14" id="KW-0170">Cobalt</keyword>
<evidence type="ECO:0000256" key="4">
    <source>
        <dbReference type="ARBA" id="ARBA00010398"/>
    </source>
</evidence>
<feature type="non-terminal residue" evidence="17">
    <location>
        <position position="1"/>
    </location>
</feature>
<comment type="cofactor">
    <cofactor evidence="2">
        <name>methylcob(III)alamin</name>
        <dbReference type="ChEBI" id="CHEBI:28115"/>
    </cofactor>
</comment>
<feature type="domain" description="Hcy-binding" evidence="16">
    <location>
        <begin position="3"/>
        <end position="319"/>
    </location>
</feature>
<comment type="cofactor">
    <cofactor evidence="1">
        <name>Zn(2+)</name>
        <dbReference type="ChEBI" id="CHEBI:29105"/>
    </cofactor>
</comment>
<dbReference type="PANTHER" id="PTHR45833:SF1">
    <property type="entry name" value="METHIONINE SYNTHASE"/>
    <property type="match status" value="1"/>
</dbReference>
<dbReference type="GO" id="GO:0031419">
    <property type="term" value="F:cobalamin binding"/>
    <property type="evidence" value="ECO:0007669"/>
    <property type="project" value="UniProtKB-KW"/>
</dbReference>
<evidence type="ECO:0000256" key="2">
    <source>
        <dbReference type="ARBA" id="ARBA00001956"/>
    </source>
</evidence>
<reference evidence="17" key="1">
    <citation type="submission" date="2018-05" db="EMBL/GenBank/DDBJ databases">
        <authorList>
            <person name="Lanie J.A."/>
            <person name="Ng W.-L."/>
            <person name="Kazmierczak K.M."/>
            <person name="Andrzejewski T.M."/>
            <person name="Davidsen T.M."/>
            <person name="Wayne K.J."/>
            <person name="Tettelin H."/>
            <person name="Glass J.I."/>
            <person name="Rusch D."/>
            <person name="Podicherti R."/>
            <person name="Tsui H.-C.T."/>
            <person name="Winkler M.E."/>
        </authorList>
    </citation>
    <scope>NUCLEOTIDE SEQUENCE</scope>
</reference>
<dbReference type="EC" id="2.1.1.13" evidence="5"/>
<dbReference type="InterPro" id="IPR036589">
    <property type="entry name" value="HCY_dom_sf"/>
</dbReference>
<dbReference type="SUPFAM" id="SSF82282">
    <property type="entry name" value="Homocysteine S-methyltransferase"/>
    <property type="match status" value="1"/>
</dbReference>
<evidence type="ECO:0000256" key="14">
    <source>
        <dbReference type="ARBA" id="ARBA00023285"/>
    </source>
</evidence>
<comment type="pathway">
    <text evidence="3">Amino-acid biosynthesis; L-methionine biosynthesis via de novo pathway; L-methionine from L-homocysteine (MetH route): step 1/1.</text>
</comment>
<keyword evidence="13" id="KW-0486">Methionine biosynthesis</keyword>
<dbReference type="PROSITE" id="PS50970">
    <property type="entry name" value="HCY"/>
    <property type="match status" value="1"/>
</dbReference>
<dbReference type="Gene3D" id="3.20.20.20">
    <property type="entry name" value="Dihydropteroate synthase-like"/>
    <property type="match status" value="1"/>
</dbReference>
<dbReference type="InterPro" id="IPR050554">
    <property type="entry name" value="Met_Synthase/Corrinoid"/>
</dbReference>
<dbReference type="GO" id="GO:0008705">
    <property type="term" value="F:methionine synthase activity"/>
    <property type="evidence" value="ECO:0007669"/>
    <property type="project" value="UniProtKB-EC"/>
</dbReference>
<evidence type="ECO:0000256" key="7">
    <source>
        <dbReference type="ARBA" id="ARBA00022605"/>
    </source>
</evidence>
<gene>
    <name evidence="17" type="ORF">METZ01_LOCUS211745</name>
</gene>
<comment type="similarity">
    <text evidence="4">Belongs to the vitamin-B12 dependent methionine synthase family.</text>
</comment>
<proteinExistence type="inferred from homology"/>
<evidence type="ECO:0000256" key="13">
    <source>
        <dbReference type="ARBA" id="ARBA00023167"/>
    </source>
</evidence>
<dbReference type="GO" id="GO:0046872">
    <property type="term" value="F:metal ion binding"/>
    <property type="evidence" value="ECO:0007669"/>
    <property type="project" value="UniProtKB-KW"/>
</dbReference>
<accession>A0A382F9Y3</accession>
<evidence type="ECO:0000256" key="8">
    <source>
        <dbReference type="ARBA" id="ARBA00022628"/>
    </source>
</evidence>
<dbReference type="EMBL" id="UINC01048404">
    <property type="protein sequence ID" value="SVB58891.1"/>
    <property type="molecule type" value="Genomic_DNA"/>
</dbReference>
<evidence type="ECO:0000256" key="9">
    <source>
        <dbReference type="ARBA" id="ARBA00022679"/>
    </source>
</evidence>
<evidence type="ECO:0000256" key="10">
    <source>
        <dbReference type="ARBA" id="ARBA00022691"/>
    </source>
</evidence>
<keyword evidence="9" id="KW-0808">Transferase</keyword>
<dbReference type="Pfam" id="PF02574">
    <property type="entry name" value="S-methyl_trans"/>
    <property type="match status" value="1"/>
</dbReference>
<organism evidence="17">
    <name type="scientific">marine metagenome</name>
    <dbReference type="NCBI Taxonomy" id="408172"/>
    <lineage>
        <taxon>unclassified sequences</taxon>
        <taxon>metagenomes</taxon>
        <taxon>ecological metagenomes</taxon>
    </lineage>
</organism>
<dbReference type="PANTHER" id="PTHR45833">
    <property type="entry name" value="METHIONINE SYNTHASE"/>
    <property type="match status" value="1"/>
</dbReference>
<sequence>MSIKMIENLFKEKILVLDGAMGTMVQSYKLEESDFRNERFSAHDKDLKGNNDLLCLTQPEIVGEIHKSYLEAGADIIETNTFNSNAISQMDYGTQNLIYEINYEAAKISKSVAQSFTDFPRFVAGAIGPTSRTASLSPDVNKPEYRNITFDELKEAYYEQAKGLLDGGVDLFLIETVFDTLNCKAALFAVSTLLEEVKQDLPIFVSGTITDASGRTLSGQTVEAFWHSIRHAKITAVGLNCALGAEQIRPWLSELSGTAEINVFVYPNAGLPNEFGEYDQTPKAMAEIVKEFAKSGLVNLVGGCCGTTPSHIRAITEAVNNIKPRPLPTINPYTRLSGLEPITIRPELNFVNIGERTNVTGSARFQRLIKNNEY</sequence>
<evidence type="ECO:0000313" key="17">
    <source>
        <dbReference type="EMBL" id="SVB58891.1"/>
    </source>
</evidence>
<keyword evidence="10" id="KW-0949">S-adenosyl-L-methionine</keyword>
<keyword evidence="7" id="KW-0028">Amino-acid biosynthesis</keyword>
<evidence type="ECO:0000256" key="1">
    <source>
        <dbReference type="ARBA" id="ARBA00001947"/>
    </source>
</evidence>
<evidence type="ECO:0000256" key="12">
    <source>
        <dbReference type="ARBA" id="ARBA00022833"/>
    </source>
</evidence>
<dbReference type="GO" id="GO:0050667">
    <property type="term" value="P:homocysteine metabolic process"/>
    <property type="evidence" value="ECO:0007669"/>
    <property type="project" value="TreeGrafter"/>
</dbReference>
<keyword evidence="6" id="KW-0489">Methyltransferase</keyword>
<keyword evidence="8" id="KW-0846">Cobalamin</keyword>
<evidence type="ECO:0000256" key="6">
    <source>
        <dbReference type="ARBA" id="ARBA00022603"/>
    </source>
</evidence>
<dbReference type="InterPro" id="IPR011005">
    <property type="entry name" value="Dihydropteroate_synth-like_sf"/>
</dbReference>